<dbReference type="GO" id="GO:0004364">
    <property type="term" value="F:glutathione transferase activity"/>
    <property type="evidence" value="ECO:0007669"/>
    <property type="project" value="TreeGrafter"/>
</dbReference>
<dbReference type="AlphaFoldDB" id="A0A6A6JVI3"/>
<dbReference type="EMBL" id="ML986485">
    <property type="protein sequence ID" value="KAF2280397.1"/>
    <property type="molecule type" value="Genomic_DNA"/>
</dbReference>
<evidence type="ECO:0000259" key="3">
    <source>
        <dbReference type="PROSITE" id="PS50405"/>
    </source>
</evidence>
<name>A0A6A6JVI3_WESOR</name>
<feature type="domain" description="GST N-terminal" evidence="2">
    <location>
        <begin position="71"/>
        <end position="167"/>
    </location>
</feature>
<accession>A0A6A6JVI3</accession>
<dbReference type="Proteomes" id="UP000800097">
    <property type="component" value="Unassembled WGS sequence"/>
</dbReference>
<dbReference type="RefSeq" id="XP_033657935.1">
    <property type="nucleotide sequence ID" value="XM_033801414.1"/>
</dbReference>
<dbReference type="PROSITE" id="PS50405">
    <property type="entry name" value="GST_CTER"/>
    <property type="match status" value="1"/>
</dbReference>
<reference evidence="4" key="1">
    <citation type="journal article" date="2020" name="Stud. Mycol.">
        <title>101 Dothideomycetes genomes: a test case for predicting lifestyles and emergence of pathogens.</title>
        <authorList>
            <person name="Haridas S."/>
            <person name="Albert R."/>
            <person name="Binder M."/>
            <person name="Bloem J."/>
            <person name="Labutti K."/>
            <person name="Salamov A."/>
            <person name="Andreopoulos B."/>
            <person name="Baker S."/>
            <person name="Barry K."/>
            <person name="Bills G."/>
            <person name="Bluhm B."/>
            <person name="Cannon C."/>
            <person name="Castanera R."/>
            <person name="Culley D."/>
            <person name="Daum C."/>
            <person name="Ezra D."/>
            <person name="Gonzalez J."/>
            <person name="Henrissat B."/>
            <person name="Kuo A."/>
            <person name="Liang C."/>
            <person name="Lipzen A."/>
            <person name="Lutzoni F."/>
            <person name="Magnuson J."/>
            <person name="Mondo S."/>
            <person name="Nolan M."/>
            <person name="Ohm R."/>
            <person name="Pangilinan J."/>
            <person name="Park H.-J."/>
            <person name="Ramirez L."/>
            <person name="Alfaro M."/>
            <person name="Sun H."/>
            <person name="Tritt A."/>
            <person name="Yoshinaga Y."/>
            <person name="Zwiers L.-H."/>
            <person name="Turgeon B."/>
            <person name="Goodwin S."/>
            <person name="Spatafora J."/>
            <person name="Crous P."/>
            <person name="Grigoriev I."/>
        </authorList>
    </citation>
    <scope>NUCLEOTIDE SEQUENCE</scope>
    <source>
        <strain evidence="4">CBS 379.55</strain>
    </source>
</reference>
<dbReference type="InterPro" id="IPR004045">
    <property type="entry name" value="Glutathione_S-Trfase_N"/>
</dbReference>
<dbReference type="GeneID" id="54554589"/>
<dbReference type="OrthoDB" id="414243at2759"/>
<dbReference type="CDD" id="cd03192">
    <property type="entry name" value="GST_C_Sigma_like"/>
    <property type="match status" value="1"/>
</dbReference>
<feature type="region of interest" description="Disordered" evidence="1">
    <location>
        <begin position="29"/>
        <end position="63"/>
    </location>
</feature>
<dbReference type="InterPro" id="IPR050213">
    <property type="entry name" value="GST_superfamily"/>
</dbReference>
<keyword evidence="5" id="KW-1185">Reference proteome</keyword>
<dbReference type="InterPro" id="IPR010987">
    <property type="entry name" value="Glutathione-S-Trfase_C-like"/>
</dbReference>
<dbReference type="Gene3D" id="3.40.30.10">
    <property type="entry name" value="Glutaredoxin"/>
    <property type="match status" value="1"/>
</dbReference>
<dbReference type="Pfam" id="PF14497">
    <property type="entry name" value="GST_C_3"/>
    <property type="match status" value="1"/>
</dbReference>
<dbReference type="SUPFAM" id="SSF52833">
    <property type="entry name" value="Thioredoxin-like"/>
    <property type="match status" value="1"/>
</dbReference>
<organism evidence="4 5">
    <name type="scientific">Westerdykella ornata</name>
    <dbReference type="NCBI Taxonomy" id="318751"/>
    <lineage>
        <taxon>Eukaryota</taxon>
        <taxon>Fungi</taxon>
        <taxon>Dikarya</taxon>
        <taxon>Ascomycota</taxon>
        <taxon>Pezizomycotina</taxon>
        <taxon>Dothideomycetes</taxon>
        <taxon>Pleosporomycetidae</taxon>
        <taxon>Pleosporales</taxon>
        <taxon>Sporormiaceae</taxon>
        <taxon>Westerdykella</taxon>
    </lineage>
</organism>
<sequence>MSIGECRRACFRLRQLQLRPTLGGLPLVKRSTREQLPPTRTTTTMTTNPQHHPSSPPPKYAHTRRESFHPVHELLYWPDFPGRGEFIRLAFEAKGIPYTDVTNTEVGGYDKLLAHIDPKATHAPVPSGPSDPIAFAPPIVRVPTENLTISQTPAILAYLGAHHHFAGDGSEAQKYHVHSLALTALDLNDEAHDSHHPISVNFYYEEQKQEALRRSKDFREKRIPKFFSFFDRVLQGNFDKGKGKYLVGNKLSYADTTLWQVLDGLKYAFPKEMAAREKEFELLFGTFYNSVKEEKGVKLYLESERRLPYGNGVYRHYPELDRQE</sequence>
<proteinExistence type="predicted"/>
<protein>
    <recommendedName>
        <fullName evidence="6">Glutathione S-transferase</fullName>
    </recommendedName>
</protein>
<dbReference type="FunFam" id="1.20.1050.10:FF:000051">
    <property type="entry name" value="Glutathione S-transferase"/>
    <property type="match status" value="1"/>
</dbReference>
<feature type="domain" description="GST C-terminal" evidence="3">
    <location>
        <begin position="170"/>
        <end position="309"/>
    </location>
</feature>
<dbReference type="SUPFAM" id="SSF47616">
    <property type="entry name" value="GST C-terminal domain-like"/>
    <property type="match status" value="1"/>
</dbReference>
<dbReference type="InterPro" id="IPR036249">
    <property type="entry name" value="Thioredoxin-like_sf"/>
</dbReference>
<evidence type="ECO:0000259" key="2">
    <source>
        <dbReference type="PROSITE" id="PS50404"/>
    </source>
</evidence>
<dbReference type="PROSITE" id="PS50404">
    <property type="entry name" value="GST_NTER"/>
    <property type="match status" value="1"/>
</dbReference>
<evidence type="ECO:0000256" key="1">
    <source>
        <dbReference type="SAM" id="MobiDB-lite"/>
    </source>
</evidence>
<dbReference type="PANTHER" id="PTHR11571:SF263">
    <property type="entry name" value="GLUTATHIONE S-TRANSFERASE"/>
    <property type="match status" value="1"/>
</dbReference>
<dbReference type="InterPro" id="IPR004046">
    <property type="entry name" value="GST_C"/>
</dbReference>
<evidence type="ECO:0000313" key="4">
    <source>
        <dbReference type="EMBL" id="KAF2280397.1"/>
    </source>
</evidence>
<dbReference type="GO" id="GO:0006749">
    <property type="term" value="P:glutathione metabolic process"/>
    <property type="evidence" value="ECO:0007669"/>
    <property type="project" value="TreeGrafter"/>
</dbReference>
<gene>
    <name evidence="4" type="ORF">EI97DRAFT_464362</name>
</gene>
<dbReference type="Gene3D" id="1.20.1050.10">
    <property type="match status" value="1"/>
</dbReference>
<dbReference type="PANTHER" id="PTHR11571">
    <property type="entry name" value="GLUTATHIONE S-TRANSFERASE"/>
    <property type="match status" value="1"/>
</dbReference>
<evidence type="ECO:0000313" key="5">
    <source>
        <dbReference type="Proteomes" id="UP000800097"/>
    </source>
</evidence>
<dbReference type="InterPro" id="IPR036282">
    <property type="entry name" value="Glutathione-S-Trfase_C_sf"/>
</dbReference>
<evidence type="ECO:0008006" key="6">
    <source>
        <dbReference type="Google" id="ProtNLM"/>
    </source>
</evidence>